<keyword evidence="1" id="KW-1133">Transmembrane helix</keyword>
<accession>A0A1Q5Q2J5</accession>
<dbReference type="AlphaFoldDB" id="A0A1Q5Q2J5"/>
<feature type="transmembrane region" description="Helical" evidence="1">
    <location>
        <begin position="21"/>
        <end position="43"/>
    </location>
</feature>
<evidence type="ECO:0000313" key="3">
    <source>
        <dbReference type="Proteomes" id="UP000185628"/>
    </source>
</evidence>
<evidence type="ECO:0000256" key="1">
    <source>
        <dbReference type="SAM" id="Phobius"/>
    </source>
</evidence>
<feature type="transmembrane region" description="Helical" evidence="1">
    <location>
        <begin position="188"/>
        <end position="206"/>
    </location>
</feature>
<feature type="transmembrane region" description="Helical" evidence="1">
    <location>
        <begin position="359"/>
        <end position="381"/>
    </location>
</feature>
<dbReference type="Proteomes" id="UP000185628">
    <property type="component" value="Unassembled WGS sequence"/>
</dbReference>
<feature type="transmembrane region" description="Helical" evidence="1">
    <location>
        <begin position="317"/>
        <end position="339"/>
    </location>
</feature>
<dbReference type="Pfam" id="PF07907">
    <property type="entry name" value="YibE_F"/>
    <property type="match status" value="1"/>
</dbReference>
<feature type="transmembrane region" description="Helical" evidence="1">
    <location>
        <begin position="137"/>
        <end position="155"/>
    </location>
</feature>
<comment type="caution">
    <text evidence="2">The sequence shown here is derived from an EMBL/GenBank/DDBJ whole genome shotgun (WGS) entry which is preliminary data.</text>
</comment>
<organism evidence="2 3">
    <name type="scientific">Bowdeniella nasicola</name>
    <dbReference type="NCBI Taxonomy" id="208480"/>
    <lineage>
        <taxon>Bacteria</taxon>
        <taxon>Bacillati</taxon>
        <taxon>Actinomycetota</taxon>
        <taxon>Actinomycetes</taxon>
        <taxon>Actinomycetales</taxon>
        <taxon>Actinomycetaceae</taxon>
        <taxon>Bowdeniella</taxon>
    </lineage>
</organism>
<dbReference type="PANTHER" id="PTHR41771:SF1">
    <property type="entry name" value="MEMBRANE PROTEIN"/>
    <property type="match status" value="1"/>
</dbReference>
<protein>
    <recommendedName>
        <fullName evidence="4">YibE/F-like protein</fullName>
    </recommendedName>
</protein>
<name>A0A1Q5Q2J5_9ACTO</name>
<dbReference type="EMBL" id="MQVR01000028">
    <property type="protein sequence ID" value="OKL54071.1"/>
    <property type="molecule type" value="Genomic_DNA"/>
</dbReference>
<dbReference type="PANTHER" id="PTHR41771">
    <property type="entry name" value="MEMBRANE PROTEIN-RELATED"/>
    <property type="match status" value="1"/>
</dbReference>
<feature type="transmembrane region" description="Helical" evidence="1">
    <location>
        <begin position="162"/>
        <end position="182"/>
    </location>
</feature>
<evidence type="ECO:0000313" key="2">
    <source>
        <dbReference type="EMBL" id="OKL54071.1"/>
    </source>
</evidence>
<feature type="transmembrane region" description="Helical" evidence="1">
    <location>
        <begin position="258"/>
        <end position="276"/>
    </location>
</feature>
<feature type="transmembrane region" description="Helical" evidence="1">
    <location>
        <begin position="218"/>
        <end position="238"/>
    </location>
</feature>
<gene>
    <name evidence="2" type="ORF">BSZ39_06035</name>
</gene>
<evidence type="ECO:0008006" key="4">
    <source>
        <dbReference type="Google" id="ProtNLM"/>
    </source>
</evidence>
<dbReference type="STRING" id="208480.SAMN02910418_00288"/>
<proteinExistence type="predicted"/>
<dbReference type="OrthoDB" id="5846312at2"/>
<keyword evidence="1" id="KW-0472">Membrane</keyword>
<reference evidence="3" key="1">
    <citation type="submission" date="2016-12" db="EMBL/GenBank/DDBJ databases">
        <authorList>
            <person name="Meng X."/>
        </authorList>
    </citation>
    <scope>NUCLEOTIDE SEQUENCE [LARGE SCALE GENOMIC DNA]</scope>
    <source>
        <strain evidence="3">DSM 19116</strain>
    </source>
</reference>
<sequence>MLMHQHHETTPLPAGARRRAQLVLAAIVVPLFIATLVATWMLWPEDRSAIGSRPLTDSNAKPTPAVVTDLDADSEQVLPTAGIRLTGGDNAGAETRMQVPPEIFDHGLDVGDKVLVVFLSDAMGSGSPYVFLDYQRTMPMGILFIGYLIVVALVARIKGLAAVVGLLTSLGVIVFFAIPAIMSGSNPVGVALTAGSLMMFCAVYLAHGMSIRTTTALLGTFGGLAITLGVGLWALRASHVTGAQGDTGQLISTTFPNLRLGDLILCGLVIACLGALNDVTITQASAVWELHAANPKLSKRELWRGGMRIGEDHIASTVYTLAFAYVGTALPLLILAALIDRSFLATLGAGEIAEEVVRTLVSSIGLILAIPLTTAIAVALVHKAPRRGLVKEEAAE</sequence>
<keyword evidence="1" id="KW-0812">Transmembrane</keyword>
<keyword evidence="3" id="KW-1185">Reference proteome</keyword>
<dbReference type="InterPro" id="IPR012507">
    <property type="entry name" value="YibE_F"/>
</dbReference>